<keyword evidence="3" id="KW-0843">Virulence</keyword>
<dbReference type="InterPro" id="IPR006530">
    <property type="entry name" value="YD"/>
</dbReference>
<evidence type="ECO:0000256" key="5">
    <source>
        <dbReference type="SAM" id="SignalP"/>
    </source>
</evidence>
<dbReference type="Proteomes" id="UP000184047">
    <property type="component" value="Unassembled WGS sequence"/>
</dbReference>
<feature type="chain" id="PRO_5012544897" evidence="5">
    <location>
        <begin position="28"/>
        <end position="3401"/>
    </location>
</feature>
<evidence type="ECO:0000256" key="3">
    <source>
        <dbReference type="ARBA" id="ARBA00023026"/>
    </source>
</evidence>
<reference evidence="8" key="1">
    <citation type="submission" date="2016-11" db="EMBL/GenBank/DDBJ databases">
        <authorList>
            <person name="Varghese N."/>
            <person name="Submissions S."/>
        </authorList>
    </citation>
    <scope>NUCLEOTIDE SEQUENCE [LARGE SCALE GENOMIC DNA]</scope>
    <source>
        <strain evidence="8">DSM 19055</strain>
    </source>
</reference>
<dbReference type="InterPro" id="IPR003284">
    <property type="entry name" value="Sal_SpvB"/>
</dbReference>
<dbReference type="PANTHER" id="PTHR32305:SF15">
    <property type="entry name" value="PROTEIN RHSA-RELATED"/>
    <property type="match status" value="1"/>
</dbReference>
<dbReference type="Pfam" id="PF12256">
    <property type="entry name" value="TcdB_toxin_midN"/>
    <property type="match status" value="1"/>
</dbReference>
<name>A0A1M5KST1_9FLAO</name>
<dbReference type="CDD" id="cd20745">
    <property type="entry name" value="FIX_RhsA_AHH_HNH-like"/>
    <property type="match status" value="1"/>
</dbReference>
<dbReference type="Pfam" id="PF03534">
    <property type="entry name" value="SpvB"/>
    <property type="match status" value="1"/>
</dbReference>
<dbReference type="STRING" id="421058.SAMN05421866_0822"/>
<dbReference type="InterPro" id="IPR022045">
    <property type="entry name" value="TcdB_toxin_mid/N"/>
</dbReference>
<keyword evidence="8" id="KW-1185">Reference proteome</keyword>
<dbReference type="InterPro" id="IPR050708">
    <property type="entry name" value="T6SS_VgrG/RHS"/>
</dbReference>
<keyword evidence="2" id="KW-0964">Secreted</keyword>
<feature type="region of interest" description="Disordered" evidence="4">
    <location>
        <begin position="49"/>
        <end position="75"/>
    </location>
</feature>
<gene>
    <name evidence="7" type="ORF">SAMN05421866_0822</name>
</gene>
<dbReference type="EMBL" id="FQWT01000001">
    <property type="protein sequence ID" value="SHG55828.1"/>
    <property type="molecule type" value="Genomic_DNA"/>
</dbReference>
<feature type="compositionally biased region" description="Polar residues" evidence="4">
    <location>
        <begin position="1729"/>
        <end position="1738"/>
    </location>
</feature>
<evidence type="ECO:0000256" key="2">
    <source>
        <dbReference type="ARBA" id="ARBA00022525"/>
    </source>
</evidence>
<dbReference type="InterPro" id="IPR018247">
    <property type="entry name" value="EF_Hand_1_Ca_BS"/>
</dbReference>
<dbReference type="OrthoDB" id="9765204at2"/>
<evidence type="ECO:0000256" key="4">
    <source>
        <dbReference type="SAM" id="MobiDB-lite"/>
    </source>
</evidence>
<proteinExistence type="predicted"/>
<evidence type="ECO:0000259" key="6">
    <source>
        <dbReference type="Pfam" id="PF12256"/>
    </source>
</evidence>
<dbReference type="Gene3D" id="2.180.10.10">
    <property type="entry name" value="RHS repeat-associated core"/>
    <property type="match status" value="2"/>
</dbReference>
<sequence length="3401" mass="379849">MRIDLHKLPSKKSCLFVLFFTCMLVFASFDKDDRQKVRMLKQDLMTKLNLGNKPSSTDAKDPPEEKAEHSLSQPLNQNWEKPSTEIFESNKVTDENIDRNSVIDAFDADENQGTIGTFSEKETDNISDNFFNIQIEGKIDRSKTAFLEYDLFGLDDYKSVSRSINHDIAIGGEVIRPNADWSHQKEEFNIDLLKSGNNTILFTPPSAGIKYKIKNLRIVFSSDPDLSDDLKISSILSSNKLYVRGYSKKSQSLKINNETVENNGKEFEKLIDLSEQDNRNGTYTVHHGNQIRTLKIPEAVKSFKIVGRDNYTPKTLEILNGQTYDLSYEHLNVNVEKGTSESALIKLQKLRDKDFPSTTQGIKNVTPNNSAYRISLESGSLSKKLKVSMPYDERKLGQTSPKDIRIFYFDYSNKQWKIEPSAVVDEKLKLVVFNAGQDNDYINGIISVPESPTINSFAPTSISGLKSADPTSGVQLMAPPTANQKGDAAISYPIQIPAGTNGMQPQLNITYNSSKGNGWMGEGWDITGISGITLDTRWGTPTFDPSYESEIYLLDGEMLIYEGDYLPHRHLNAQGSMDITRQPRSSGKKNFYLRKNNNFTKIERYGSSPTSYTWVVTTTDGTKKYYGGTESTVDNNAVVQKDNGSIVQWGIVKELDVHNNNIKYYYLNKLFTQGMVPISGDNINLEKGRQFHIDKIVYSGVNDNDGPYQIHFSCKEPTRPDYSINTKDGVKRVEIERLDNISVTNTAQAVRNYSFTYTTGKFYKSLLKSISGPGVNYQLDYHDDTGNAIFGPDKFVNAPAPDAFSGAVNSALTPSRISADNNFEWGWALRTGAGLGLFIPHRSGDKNFMVSGFVGESYPDIKRGQELLDFNGDGIVDILYRKRNGDNGIKLIPGSWENGNLVFNKPELNVLNLNSNFTKTTGSTFNAGATVLFNWWKMGFDFTKSWSESESKTPVYLLDANSDGLPDVVKDDKVWFNKINANGQPEMVTTSDMTENMVMKGNVPVPYTEPEDLDDDEGEEPVKAKNDVVKVWIAPKAGYVTIYDHISITDIQETKARAVYSIEVKNPNDTSKNGRVYLTTLAGGNPNIDLKITKYDEYPGTPLGINNSSRIHVESGDKIYFRLHKKTGINYEVNTTPSVEFVNANGSPIVDSPEEEIDDFMPNNLKYEENFVLNNLTKTLKYDYFGTKHLTIPGFSVPKLNDNVTFKITLSKAEVVNPWDVTVIYEKTYSQSLGTVNIDPVDMDFFVPPPIPGGYHLKFSVISDSYMNKEIEWKNISVTTDGYVNILDVPDYPSYYVRDFKKKFHVADLGANPPHGTNDYFISINKNFAFTPSLEGNFMYVIKKGGLVLEKRWVKLTNSGITETSLNGFLNPIKFYTGDPYQSVQLDDRINIVVYCATQKDRAAYESLKSQLQNQIFNIYAGTNTNLWSFTVETAIFTAEFNTISAVYRNWGQFIYNESKDVKKTNNSLTPPGGPRDIPTAPSGVTTPDYTINTDTPKDSYGALINNEFLDSPFGMFNYNFSSCSGITNQDQYGECVGDIIQADFQNIANTNILAGFNPIVPMNTYYTKGDNGIVEKWINNGFTEQFSKARSFRDEESMAPFFVDDDPDEQDIEVQGNPNTAMYAIEKKQKSKAKTTNWGIGIPVISHSTSELRGYGNINTQDFFDVNGDGYPDMLYRTESQLTNALGGLRSAQGRNLENNPDSVISNNDSFQKTNTIAFNVSAVKTVGRNTSNSNSDSKPDTSAAWSGGVGVSDYPDSYDRGVKYWIDINGDGLVDRVELNDGQVRYKLNYGNGLVNNPFEDYPNLKTYESKPVGSTSVSIGDGLSGMISQTATFSSGWGISGNLTGSSSTGSSKLMFQDINGDGMIDLISMDNDGNTSVSYNMGNKFAPAQGLSKQGGIVNFGKDSRTYNGALTLNGGFYINVPIVWLFGITILYFRAGADMSANIGVSMSEIEKGLRDVNGDGFPDLVINNGSGLQVNYSRIGRTNKLSKVTEKSTNGTFTIDYAYTDPSYNDPHSKLVMKEVKILNPNVDSDGYTTSTDKNIVTRFDYQNPKYDRRERTSYGFEKVITEDMNGTNVYRRGVETFYNSNYYNNGIPKKSEIYSGGTTLKATSENNYKLYKYNSSYTQLEEIPSSQFETYDTGGTQGNRIAIVLPSGTSNTTFENGGSITTSSTMTYNVKGQIIGYRYNSNVAAGSFYSSIGYHDIPSLTAKNILNIPSEIKVFNSSNILIRQRSSEVDTNYGDLTKIKVSLTSSQTADTELTYDSFGNVKTVKDPVDYLLTYEYDPTGKYVTKVTDSFGVFSSATYDSRWDTILESIDATGNKITYEYDNYGRLTNILAPKEIGVSPYTVKYSYFLTPYSTTGTQINLYGATTQNYDPDNPTNPIETISLADFTGKTVQVKKDIFIANAEKISVSGMTSYDVLGRPIRQYHPTMEAKDAVLNKKLKLTLSPYSSSIQYDNLDRPIIEIDEDGNVTDTSYSIEGTSMKKTVSQLQNPGSTMKSETLSNAEGRTVIAKNYLGTSILVSQYTYDIVGQLLSLKDPENIEFKYDYDLGGRRTSEKHPDHGTTRFTYDKAGKMTTRLSPNLGQSSAISYKYNKNRLMEITYPNLPNGATNPNNVRYTYGIAGTATGRLASKIDGTGQTKYTYGTLGEIVSENRKITGYNIPTMNFITNYEYDSWNRIKTITYPDGEIVKYKYDLGGNLKSIKSQQNGDYVKDIQYDEYEQRTKILNGNDTYSLFTYEPKTRYLASHTLTKDNYTTYLANSYKYDFAGNVVSNINSSILTPNQLGGSYQLLYGYDSLNRLTHAVGAMLKDIKEDPNNPSNVGASYETTLTYTTGNGFKGKNQTHVVSGITNPLNTYNNSYKYVKGTHMVTSVTDLNNGFVESFKYDLNGNPIDLNSPNGTVSMAWDEEDNMKAYFKKADGIFQYYSYDNKGDRTIKYNLQEGPKLYQNGSLVDGTMQLYGYKVYPNSYVVVSSDNTYTKHYYAGTQRIASRLADNPGLFNRVAVNQNVNDDKDSVPDVETEFKAYSEKMGVDITKLETEFAKNSSQAGLYYLHSDHLSTANFVTDANAVATQFFLNLPFGETFIEQQVPGVYENPYKFNAKELDSESGLYYYGARYYNPRLSIWYGVDPLAIHNPVMEHQFYGNGQHNSGFYFIGNLNPYIYTYQNPVRYTDPNGKQVDTVIDGLKKMWNGINPWKAVEGSKDGPRVRSGEERFQEFRTGTIQAAKGAATAEVGHVVLDAAGVVDPTPVSDTANGIWYVFEGDWKNAAISGISVAPYIGDGAKGVKYGGKIITQIQKHHIIPQQLYKLMPEIGDFILKNSGINLKKLPNRFHGNHPAYTNWVKNKIDDLLAEGDLTKEGLEGVIKEANIELNKAYKEFKESGQSLNDYFKNKKK</sequence>
<evidence type="ECO:0000256" key="1">
    <source>
        <dbReference type="ARBA" id="ARBA00004613"/>
    </source>
</evidence>
<dbReference type="PROSITE" id="PS00018">
    <property type="entry name" value="EF_HAND_1"/>
    <property type="match status" value="1"/>
</dbReference>
<feature type="region of interest" description="Disordered" evidence="4">
    <location>
        <begin position="1465"/>
        <end position="1487"/>
    </location>
</feature>
<dbReference type="PANTHER" id="PTHR32305">
    <property type="match status" value="1"/>
</dbReference>
<organism evidence="7 8">
    <name type="scientific">Chryseobacterium oranimense</name>
    <dbReference type="NCBI Taxonomy" id="421058"/>
    <lineage>
        <taxon>Bacteria</taxon>
        <taxon>Pseudomonadati</taxon>
        <taxon>Bacteroidota</taxon>
        <taxon>Flavobacteriia</taxon>
        <taxon>Flavobacteriales</taxon>
        <taxon>Weeksellaceae</taxon>
        <taxon>Chryseobacterium group</taxon>
        <taxon>Chryseobacterium</taxon>
    </lineage>
</organism>
<dbReference type="InterPro" id="IPR022385">
    <property type="entry name" value="Rhs_assc_core"/>
</dbReference>
<dbReference type="GO" id="GO:0005737">
    <property type="term" value="C:cytoplasm"/>
    <property type="evidence" value="ECO:0007669"/>
    <property type="project" value="InterPro"/>
</dbReference>
<accession>A0A1M5KST1</accession>
<dbReference type="NCBIfam" id="TIGR03696">
    <property type="entry name" value="Rhs_assc_core"/>
    <property type="match status" value="1"/>
</dbReference>
<evidence type="ECO:0000313" key="7">
    <source>
        <dbReference type="EMBL" id="SHG55828.1"/>
    </source>
</evidence>
<feature type="signal peptide" evidence="5">
    <location>
        <begin position="1"/>
        <end position="27"/>
    </location>
</feature>
<feature type="compositionally biased region" description="Basic and acidic residues" evidence="4">
    <location>
        <begin position="58"/>
        <end position="69"/>
    </location>
</feature>
<dbReference type="InterPro" id="IPR028994">
    <property type="entry name" value="Integrin_alpha_N"/>
</dbReference>
<protein>
    <submittedName>
        <fullName evidence="7">RHS repeat-associated core domain-containing protein</fullName>
    </submittedName>
</protein>
<comment type="subcellular location">
    <subcellularLocation>
        <location evidence="1">Secreted</location>
    </subcellularLocation>
</comment>
<feature type="region of interest" description="Disordered" evidence="4">
    <location>
        <begin position="1729"/>
        <end position="1751"/>
    </location>
</feature>
<feature type="domain" description="Insecticide toxin TcdB middle/N-terminal" evidence="6">
    <location>
        <begin position="1951"/>
        <end position="2080"/>
    </location>
</feature>
<dbReference type="NCBIfam" id="TIGR01643">
    <property type="entry name" value="YD_repeat_2x"/>
    <property type="match status" value="2"/>
</dbReference>
<keyword evidence="5" id="KW-0732">Signal</keyword>
<dbReference type="GO" id="GO:0005576">
    <property type="term" value="C:extracellular region"/>
    <property type="evidence" value="ECO:0007669"/>
    <property type="project" value="UniProtKB-SubCell"/>
</dbReference>
<evidence type="ECO:0000313" key="8">
    <source>
        <dbReference type="Proteomes" id="UP000184047"/>
    </source>
</evidence>
<dbReference type="SUPFAM" id="SSF69318">
    <property type="entry name" value="Integrin alpha N-terminal domain"/>
    <property type="match status" value="1"/>
</dbReference>